<dbReference type="AlphaFoldDB" id="A0A507FMA3"/>
<gene>
    <name evidence="2" type="ORF">CcCBS67573_g01187</name>
</gene>
<dbReference type="OrthoDB" id="2132086at2759"/>
<feature type="transmembrane region" description="Helical" evidence="1">
    <location>
        <begin position="59"/>
        <end position="81"/>
    </location>
</feature>
<accession>A0A507FMA3</accession>
<keyword evidence="1" id="KW-1133">Transmembrane helix</keyword>
<evidence type="ECO:0000256" key="1">
    <source>
        <dbReference type="SAM" id="Phobius"/>
    </source>
</evidence>
<reference evidence="2 3" key="1">
    <citation type="journal article" date="2019" name="Sci. Rep.">
        <title>Comparative genomics of chytrid fungi reveal insights into the obligate biotrophic and pathogenic lifestyle of Synchytrium endobioticum.</title>
        <authorList>
            <person name="van de Vossenberg B.T.L.H."/>
            <person name="Warris S."/>
            <person name="Nguyen H.D.T."/>
            <person name="van Gent-Pelzer M.P.E."/>
            <person name="Joly D.L."/>
            <person name="van de Geest H.C."/>
            <person name="Bonants P.J.M."/>
            <person name="Smith D.S."/>
            <person name="Levesque C.A."/>
            <person name="van der Lee T.A.J."/>
        </authorList>
    </citation>
    <scope>NUCLEOTIDE SEQUENCE [LARGE SCALE GENOMIC DNA]</scope>
    <source>
        <strain evidence="2 3">CBS 675.73</strain>
    </source>
</reference>
<feature type="transmembrane region" description="Helical" evidence="1">
    <location>
        <begin position="162"/>
        <end position="179"/>
    </location>
</feature>
<comment type="caution">
    <text evidence="2">The sequence shown here is derived from an EMBL/GenBank/DDBJ whole genome shotgun (WGS) entry which is preliminary data.</text>
</comment>
<keyword evidence="1" id="KW-0812">Transmembrane</keyword>
<protein>
    <submittedName>
        <fullName evidence="2">Uncharacterized protein</fullName>
    </submittedName>
</protein>
<evidence type="ECO:0000313" key="2">
    <source>
        <dbReference type="EMBL" id="TPX77551.1"/>
    </source>
</evidence>
<name>A0A507FMA3_9FUNG</name>
<organism evidence="2 3">
    <name type="scientific">Chytriomyces confervae</name>
    <dbReference type="NCBI Taxonomy" id="246404"/>
    <lineage>
        <taxon>Eukaryota</taxon>
        <taxon>Fungi</taxon>
        <taxon>Fungi incertae sedis</taxon>
        <taxon>Chytridiomycota</taxon>
        <taxon>Chytridiomycota incertae sedis</taxon>
        <taxon>Chytridiomycetes</taxon>
        <taxon>Chytridiales</taxon>
        <taxon>Chytriomycetaceae</taxon>
        <taxon>Chytriomyces</taxon>
    </lineage>
</organism>
<proteinExistence type="predicted"/>
<dbReference type="Proteomes" id="UP000320333">
    <property type="component" value="Unassembled WGS sequence"/>
</dbReference>
<sequence length="180" mass="19765">MAKAASLTDFTNFHGMLASPAASLRCIAAFKGAAVIFMPSNYKLKGISAYNYTNLTLTLYYSLVVFSFTGLSTLLGLTHFVRAEEALEKGVQGADTLVTPDIIAFLQASPRLSGVVGELKVVRWFEYRFVVPGVKVHMFHVADSRLAEGKVHLVEIFDKDTLIPYIYAAIAACAAWMWFA</sequence>
<evidence type="ECO:0000313" key="3">
    <source>
        <dbReference type="Proteomes" id="UP000320333"/>
    </source>
</evidence>
<keyword evidence="3" id="KW-1185">Reference proteome</keyword>
<feature type="transmembrane region" description="Helical" evidence="1">
    <location>
        <begin position="21"/>
        <end position="39"/>
    </location>
</feature>
<keyword evidence="1" id="KW-0472">Membrane</keyword>
<dbReference type="EMBL" id="QEAP01000018">
    <property type="protein sequence ID" value="TPX77551.1"/>
    <property type="molecule type" value="Genomic_DNA"/>
</dbReference>